<accession>A0A3A9JSS5</accession>
<evidence type="ECO:0000313" key="3">
    <source>
        <dbReference type="EMBL" id="RKK02009.1"/>
    </source>
</evidence>
<name>A0A3A9JSS5_9PROT</name>
<gene>
    <name evidence="3" type="ORF">D6Z83_22025</name>
    <name evidence="4" type="ORF">EBE87_12290</name>
</gene>
<evidence type="ECO:0000313" key="5">
    <source>
        <dbReference type="Proteomes" id="UP000274097"/>
    </source>
</evidence>
<feature type="signal peptide" evidence="2">
    <location>
        <begin position="1"/>
        <end position="24"/>
    </location>
</feature>
<dbReference type="RefSeq" id="WP_120640356.1">
    <property type="nucleotide sequence ID" value="NZ_RAQU01000193.1"/>
</dbReference>
<dbReference type="AlphaFoldDB" id="A0A3A9JSS5"/>
<organism evidence="3 6">
    <name type="scientific">Teichococcus wenyumeiae</name>
    <dbReference type="NCBI Taxonomy" id="2478470"/>
    <lineage>
        <taxon>Bacteria</taxon>
        <taxon>Pseudomonadati</taxon>
        <taxon>Pseudomonadota</taxon>
        <taxon>Alphaproteobacteria</taxon>
        <taxon>Acetobacterales</taxon>
        <taxon>Roseomonadaceae</taxon>
        <taxon>Roseomonas</taxon>
    </lineage>
</organism>
<evidence type="ECO:0000313" key="4">
    <source>
        <dbReference type="EMBL" id="RMI24470.1"/>
    </source>
</evidence>
<dbReference type="Proteomes" id="UP000278036">
    <property type="component" value="Unassembled WGS sequence"/>
</dbReference>
<proteinExistence type="predicted"/>
<dbReference type="OrthoDB" id="7291511at2"/>
<keyword evidence="5" id="KW-1185">Reference proteome</keyword>
<comment type="caution">
    <text evidence="3">The sequence shown here is derived from an EMBL/GenBank/DDBJ whole genome shotgun (WGS) entry which is preliminary data.</text>
</comment>
<dbReference type="EMBL" id="RAQU01000193">
    <property type="protein sequence ID" value="RKK02009.1"/>
    <property type="molecule type" value="Genomic_DNA"/>
</dbReference>
<feature type="region of interest" description="Disordered" evidence="1">
    <location>
        <begin position="24"/>
        <end position="74"/>
    </location>
</feature>
<protein>
    <submittedName>
        <fullName evidence="3">Uncharacterized protein</fullName>
    </submittedName>
</protein>
<feature type="compositionally biased region" description="Polar residues" evidence="1">
    <location>
        <begin position="113"/>
        <end position="131"/>
    </location>
</feature>
<reference evidence="3 6" key="1">
    <citation type="submission" date="2018-09" db="EMBL/GenBank/DDBJ databases">
        <title>Roseomonas sp. nov., isolated from feces of Tibetan antelopes in the Qinghai-Tibet plateau, China.</title>
        <authorList>
            <person name="Tian Z."/>
        </authorList>
    </citation>
    <scope>NUCLEOTIDE SEQUENCE [LARGE SCALE GENOMIC DNA]</scope>
    <source>
        <strain evidence="4 5">Z23</strain>
        <strain evidence="3 6">Z24</strain>
    </source>
</reference>
<sequence length="220" mass="22312">MSIRNALTAAVAVLAIGAAAPALAQGTGSGSGSGGNGSAGAGDTNIENFVRQSPDGMAPTSNGTPRIIDNRDGQPVIQYSGPRGAGVQDGGTPRIIDNRDGQPVISYGGQVPGDTSSTDSSAMQEAASQNRARPGMRGTPAANASNAAVASQVRPLLNSARTSLQRGRYAAAASSLEQAETHMLNSGVDRADMRPISEARVAAQRGDRNSALQLLDSVMR</sequence>
<dbReference type="EMBL" id="RFLX01000008">
    <property type="protein sequence ID" value="RMI24470.1"/>
    <property type="molecule type" value="Genomic_DNA"/>
</dbReference>
<dbReference type="InParanoid" id="A0A3A9JSS5"/>
<feature type="compositionally biased region" description="Gly residues" evidence="1">
    <location>
        <begin position="27"/>
        <end position="40"/>
    </location>
</feature>
<evidence type="ECO:0000256" key="2">
    <source>
        <dbReference type="SAM" id="SignalP"/>
    </source>
</evidence>
<evidence type="ECO:0000256" key="1">
    <source>
        <dbReference type="SAM" id="MobiDB-lite"/>
    </source>
</evidence>
<feature type="region of interest" description="Disordered" evidence="1">
    <location>
        <begin position="111"/>
        <end position="142"/>
    </location>
</feature>
<keyword evidence="2" id="KW-0732">Signal</keyword>
<evidence type="ECO:0000313" key="6">
    <source>
        <dbReference type="Proteomes" id="UP000278036"/>
    </source>
</evidence>
<feature type="chain" id="PRO_5017384782" evidence="2">
    <location>
        <begin position="25"/>
        <end position="220"/>
    </location>
</feature>
<dbReference type="Proteomes" id="UP000274097">
    <property type="component" value="Unassembled WGS sequence"/>
</dbReference>